<evidence type="ECO:0000256" key="4">
    <source>
        <dbReference type="ARBA" id="ARBA00023212"/>
    </source>
</evidence>
<dbReference type="InterPro" id="IPR032768">
    <property type="entry name" value="GTSE1_N"/>
</dbReference>
<keyword evidence="2" id="KW-0963">Cytoplasm</keyword>
<dbReference type="GO" id="GO:0005829">
    <property type="term" value="C:cytosol"/>
    <property type="evidence" value="ECO:0007669"/>
    <property type="project" value="Ensembl"/>
</dbReference>
<dbReference type="GO" id="GO:0045893">
    <property type="term" value="P:positive regulation of DNA-templated transcription"/>
    <property type="evidence" value="ECO:0007669"/>
    <property type="project" value="Ensembl"/>
</dbReference>
<evidence type="ECO:0000256" key="2">
    <source>
        <dbReference type="ARBA" id="ARBA00022490"/>
    </source>
</evidence>
<keyword evidence="3" id="KW-0597">Phosphoprotein</keyword>
<evidence type="ECO:0000256" key="5">
    <source>
        <dbReference type="SAM" id="MobiDB-lite"/>
    </source>
</evidence>
<feature type="region of interest" description="Disordered" evidence="5">
    <location>
        <begin position="16"/>
        <end position="66"/>
    </location>
</feature>
<feature type="region of interest" description="Disordered" evidence="5">
    <location>
        <begin position="92"/>
        <end position="327"/>
    </location>
</feature>
<accession>A0A8C7C4P3</accession>
<feature type="compositionally biased region" description="Basic and acidic residues" evidence="5">
    <location>
        <begin position="112"/>
        <end position="124"/>
    </location>
</feature>
<dbReference type="GO" id="GO:0005876">
    <property type="term" value="C:spindle microtubule"/>
    <property type="evidence" value="ECO:0007669"/>
    <property type="project" value="Ensembl"/>
</dbReference>
<evidence type="ECO:0000256" key="1">
    <source>
        <dbReference type="ARBA" id="ARBA00004245"/>
    </source>
</evidence>
<gene>
    <name evidence="7" type="primary">PSRC1</name>
</gene>
<dbReference type="AlphaFoldDB" id="A0A8C7C4P3"/>
<comment type="subcellular location">
    <subcellularLocation>
        <location evidence="1">Cytoplasm</location>
        <location evidence="1">Cytoskeleton</location>
    </subcellularLocation>
</comment>
<protein>
    <submittedName>
        <fullName evidence="7">Proline and serine rich coiled-coil 1</fullName>
    </submittedName>
</protein>
<dbReference type="GO" id="GO:0007080">
    <property type="term" value="P:mitotic metaphase chromosome alignment"/>
    <property type="evidence" value="ECO:0007669"/>
    <property type="project" value="Ensembl"/>
</dbReference>
<keyword evidence="4" id="KW-0206">Cytoskeleton</keyword>
<dbReference type="Ensembl" id="ENSNVIT00000035926.1">
    <property type="protein sequence ID" value="ENSNVIP00000031030.1"/>
    <property type="gene ID" value="ENSNVIG00000023866.1"/>
</dbReference>
<reference evidence="7" key="2">
    <citation type="submission" date="2025-09" db="UniProtKB">
        <authorList>
            <consortium name="Ensembl"/>
        </authorList>
    </citation>
    <scope>IDENTIFICATION</scope>
</reference>
<organism evidence="7 8">
    <name type="scientific">Neovison vison</name>
    <name type="common">American mink</name>
    <name type="synonym">Mustela vison</name>
    <dbReference type="NCBI Taxonomy" id="452646"/>
    <lineage>
        <taxon>Eukaryota</taxon>
        <taxon>Metazoa</taxon>
        <taxon>Chordata</taxon>
        <taxon>Craniata</taxon>
        <taxon>Vertebrata</taxon>
        <taxon>Euteleostomi</taxon>
        <taxon>Mammalia</taxon>
        <taxon>Eutheria</taxon>
        <taxon>Laurasiatheria</taxon>
        <taxon>Carnivora</taxon>
        <taxon>Caniformia</taxon>
        <taxon>Musteloidea</taxon>
        <taxon>Mustelidae</taxon>
        <taxon>Mustelinae</taxon>
        <taxon>Neogale</taxon>
    </lineage>
</organism>
<dbReference type="PANTHER" id="PTHR21584:SF1">
    <property type="entry name" value="PROLINE_SERINE-RICH COILED-COIL PROTEIN 1"/>
    <property type="match status" value="1"/>
</dbReference>
<dbReference type="GO" id="GO:0000922">
    <property type="term" value="C:spindle pole"/>
    <property type="evidence" value="ECO:0007669"/>
    <property type="project" value="Ensembl"/>
</dbReference>
<dbReference type="GO" id="GO:0030496">
    <property type="term" value="C:midbody"/>
    <property type="evidence" value="ECO:0007669"/>
    <property type="project" value="Ensembl"/>
</dbReference>
<dbReference type="Pfam" id="PF15259">
    <property type="entry name" value="GTSE1_N"/>
    <property type="match status" value="1"/>
</dbReference>
<reference evidence="7" key="1">
    <citation type="submission" date="2025-08" db="UniProtKB">
        <authorList>
            <consortium name="Ensembl"/>
        </authorList>
    </citation>
    <scope>IDENTIFICATION</scope>
</reference>
<feature type="domain" description="G2 and S phase-expressed protein 1 N-terminal" evidence="6">
    <location>
        <begin position="9"/>
        <end position="97"/>
    </location>
</feature>
<feature type="compositionally biased region" description="Low complexity" evidence="5">
    <location>
        <begin position="182"/>
        <end position="193"/>
    </location>
</feature>
<evidence type="ECO:0000256" key="3">
    <source>
        <dbReference type="ARBA" id="ARBA00022553"/>
    </source>
</evidence>
<name>A0A8C7C4P3_NEOVI</name>
<proteinExistence type="predicted"/>
<dbReference type="GO" id="GO:0031116">
    <property type="term" value="P:positive regulation of microtubule polymerization"/>
    <property type="evidence" value="ECO:0007669"/>
    <property type="project" value="Ensembl"/>
</dbReference>
<dbReference type="Proteomes" id="UP000694425">
    <property type="component" value="Unplaced"/>
</dbReference>
<dbReference type="GO" id="GO:0008017">
    <property type="term" value="F:microtubule binding"/>
    <property type="evidence" value="ECO:0007669"/>
    <property type="project" value="Ensembl"/>
</dbReference>
<dbReference type="GO" id="GO:0030308">
    <property type="term" value="P:negative regulation of cell growth"/>
    <property type="evidence" value="ECO:0007669"/>
    <property type="project" value="Ensembl"/>
</dbReference>
<evidence type="ECO:0000313" key="8">
    <source>
        <dbReference type="Proteomes" id="UP000694425"/>
    </source>
</evidence>
<dbReference type="PANTHER" id="PTHR21584">
    <property type="entry name" value="DIFFERENTIAL DISPLAY AND ACTIVATED BY P53 DDA3 /G2 S PHASE EXPRESSED 1"/>
    <property type="match status" value="1"/>
</dbReference>
<keyword evidence="8" id="KW-1185">Reference proteome</keyword>
<dbReference type="GO" id="GO:0060236">
    <property type="term" value="P:regulation of mitotic spindle organization"/>
    <property type="evidence" value="ECO:0007669"/>
    <property type="project" value="Ensembl"/>
</dbReference>
<feature type="compositionally biased region" description="Low complexity" evidence="5">
    <location>
        <begin position="132"/>
        <end position="148"/>
    </location>
</feature>
<evidence type="ECO:0000313" key="7">
    <source>
        <dbReference type="Ensembl" id="ENSNVIP00000031030.1"/>
    </source>
</evidence>
<dbReference type="GO" id="GO:0001578">
    <property type="term" value="P:microtubule bundle formation"/>
    <property type="evidence" value="ECO:0007669"/>
    <property type="project" value="Ensembl"/>
</dbReference>
<sequence length="397" mass="42057">MEDLEEDVKFIVDETLDFGGLSPSDSREEEDIAVSVTPEKPLRRGLSNRSDPNAVAPAPQGVRLSLGPLSPEKLEEILHEANRLAAQLEQCALQEQESTGEGLGPRKVKPSPRRETFVLKDSPVRDLLPTVSSLTRSTPSPSSLTPRLRSSDKKGSVRALRAASGKRPSSVKRESPTCNLFPASKSPASSPLARPTPPIRGKAGPSGRATASPPPTVRPVLAPQPSTSNSQRLSRPQGGAAKTSSRLPVPSAIPRPASRMPVTSRSVPPSKGALPPASLPTRKGVPRPSAAGHRVPISQRPNLPAPGATRSNLQPPKKAAVPGPTRELRMGVAEGEERGTGPGPLKKRANSEKGLKIEHISETTVIRQNGICLILRGWLCGHQNPDLRPVLETSGGN</sequence>
<dbReference type="GO" id="GO:0005654">
    <property type="term" value="C:nucleoplasm"/>
    <property type="evidence" value="ECO:0007669"/>
    <property type="project" value="Ensembl"/>
</dbReference>
<feature type="compositionally biased region" description="Polar residues" evidence="5">
    <location>
        <begin position="224"/>
        <end position="234"/>
    </location>
</feature>
<dbReference type="InterPro" id="IPR026657">
    <property type="entry name" value="DDA3/GTSE-1"/>
</dbReference>
<evidence type="ECO:0000259" key="6">
    <source>
        <dbReference type="Pfam" id="PF15259"/>
    </source>
</evidence>
<dbReference type="GeneTree" id="ENSGT00940000154189"/>